<dbReference type="PANTHER" id="PTHR48106">
    <property type="entry name" value="QUINONE OXIDOREDUCTASE PIG3-RELATED"/>
    <property type="match status" value="1"/>
</dbReference>
<dbReference type="FunFam" id="3.40.50.720:FF:000053">
    <property type="entry name" value="Quinone oxidoreductase 1"/>
    <property type="match status" value="1"/>
</dbReference>
<dbReference type="InterPro" id="IPR036291">
    <property type="entry name" value="NAD(P)-bd_dom_sf"/>
</dbReference>
<dbReference type="GO" id="GO:0005829">
    <property type="term" value="C:cytosol"/>
    <property type="evidence" value="ECO:0007669"/>
    <property type="project" value="TreeGrafter"/>
</dbReference>
<keyword evidence="2" id="KW-0560">Oxidoreductase</keyword>
<dbReference type="InterPro" id="IPR020843">
    <property type="entry name" value="ER"/>
</dbReference>
<evidence type="ECO:0000313" key="4">
    <source>
        <dbReference type="EMBL" id="EGK71651.1"/>
    </source>
</evidence>
<dbReference type="SUPFAM" id="SSF51735">
    <property type="entry name" value="NAD(P)-binding Rossmann-fold domains"/>
    <property type="match status" value="1"/>
</dbReference>
<organism evidence="4 5">
    <name type="scientific">Methyloversatilis universalis (strain ATCC BAA-1314 / DSM 25237 / JCM 13912 / CCUG 52030 / FAM5)</name>
    <dbReference type="NCBI Taxonomy" id="1000565"/>
    <lineage>
        <taxon>Bacteria</taxon>
        <taxon>Pseudomonadati</taxon>
        <taxon>Pseudomonadota</taxon>
        <taxon>Betaproteobacteria</taxon>
        <taxon>Nitrosomonadales</taxon>
        <taxon>Sterolibacteriaceae</taxon>
        <taxon>Methyloversatilis</taxon>
    </lineage>
</organism>
<proteinExistence type="predicted"/>
<sequence length="327" mass="34208">MSEYAVRFHRTGGPEVLQYEAVDLPPPAAGEVRVRHHAVGVNFIDIYHRSGLYPLPLPSGLGQEAAGVVEALGPDVTGLAVGDRVACASGPLGAYATARNMPADKLVKLPDGIDFETAAALMLKGLTAHYLLRRTCRVEVGDAVLIHAAAGGVGLIACQWARALGATVIGTVSTPDKAELARANGCEHVLTGVAAADLPAQVRALTGGRGVRVVYDGIGRDTFMASIDSLAPLGMMVSYGNASGPAPAIEPGLLAQKGSLFLTRPTLFHYIAARADLVAAADELFARVLDGTIRINVRQRHALQHSARAHEELAARRTTGSTILLPQ</sequence>
<protein>
    <submittedName>
        <fullName evidence="4">Quinone oxidoreductase, NADPH-dependent</fullName>
    </submittedName>
</protein>
<dbReference type="InterPro" id="IPR002364">
    <property type="entry name" value="Quin_OxRdtase/zeta-crystal_CS"/>
</dbReference>
<dbReference type="Proteomes" id="UP000005019">
    <property type="component" value="Unassembled WGS sequence"/>
</dbReference>
<dbReference type="PANTHER" id="PTHR48106:SF13">
    <property type="entry name" value="QUINONE OXIDOREDUCTASE-RELATED"/>
    <property type="match status" value="1"/>
</dbReference>
<keyword evidence="5" id="KW-1185">Reference proteome</keyword>
<feature type="domain" description="Enoyl reductase (ER)" evidence="3">
    <location>
        <begin position="12"/>
        <end position="324"/>
    </location>
</feature>
<dbReference type="EMBL" id="AFHG01000049">
    <property type="protein sequence ID" value="EGK71651.1"/>
    <property type="molecule type" value="Genomic_DNA"/>
</dbReference>
<dbReference type="Pfam" id="PF08240">
    <property type="entry name" value="ADH_N"/>
    <property type="match status" value="1"/>
</dbReference>
<dbReference type="RefSeq" id="WP_008061515.1">
    <property type="nucleotide sequence ID" value="NZ_AFHG01000049.1"/>
</dbReference>
<dbReference type="GO" id="GO:0070402">
    <property type="term" value="F:NADPH binding"/>
    <property type="evidence" value="ECO:0007669"/>
    <property type="project" value="TreeGrafter"/>
</dbReference>
<comment type="caution">
    <text evidence="4">The sequence shown here is derived from an EMBL/GenBank/DDBJ whole genome shotgun (WGS) entry which is preliminary data.</text>
</comment>
<dbReference type="PROSITE" id="PS01162">
    <property type="entry name" value="QOR_ZETA_CRYSTAL"/>
    <property type="match status" value="1"/>
</dbReference>
<dbReference type="Pfam" id="PF00107">
    <property type="entry name" value="ADH_zinc_N"/>
    <property type="match status" value="1"/>
</dbReference>
<dbReference type="STRING" id="1000565.METUNv1_02156"/>
<dbReference type="SUPFAM" id="SSF50129">
    <property type="entry name" value="GroES-like"/>
    <property type="match status" value="1"/>
</dbReference>
<reference evidence="4 5" key="1">
    <citation type="journal article" date="2011" name="J. Bacteriol.">
        <title>Genome sequence of Methyloversatilis universalis FAM5T, a methylotrophic representative of the order Rhodocyclales.</title>
        <authorList>
            <person name="Kittichotirat W."/>
            <person name="Good N.M."/>
            <person name="Hall R."/>
            <person name="Bringel F."/>
            <person name="Lajus A."/>
            <person name="Medigue C."/>
            <person name="Smalley N.E."/>
            <person name="Beck D."/>
            <person name="Bumgarner R."/>
            <person name="Vuilleumier S."/>
            <person name="Kalyuzhnaya M.G."/>
        </authorList>
    </citation>
    <scope>NUCLEOTIDE SEQUENCE [LARGE SCALE GENOMIC DNA]</scope>
    <source>
        <strain evidence="5">ATCC BAA-1314 / JCM 13912 / FAM5</strain>
    </source>
</reference>
<dbReference type="InterPro" id="IPR013149">
    <property type="entry name" value="ADH-like_C"/>
</dbReference>
<dbReference type="GO" id="GO:0035925">
    <property type="term" value="F:mRNA 3'-UTR AU-rich region binding"/>
    <property type="evidence" value="ECO:0007669"/>
    <property type="project" value="TreeGrafter"/>
</dbReference>
<dbReference type="NCBIfam" id="NF008024">
    <property type="entry name" value="PRK10754.1"/>
    <property type="match status" value="1"/>
</dbReference>
<dbReference type="OrthoDB" id="9805883at2"/>
<dbReference type="InterPro" id="IPR011032">
    <property type="entry name" value="GroES-like_sf"/>
</dbReference>
<dbReference type="InterPro" id="IPR013154">
    <property type="entry name" value="ADH-like_N"/>
</dbReference>
<dbReference type="Gene3D" id="3.40.50.720">
    <property type="entry name" value="NAD(P)-binding Rossmann-like Domain"/>
    <property type="match status" value="1"/>
</dbReference>
<dbReference type="Gene3D" id="3.90.180.10">
    <property type="entry name" value="Medium-chain alcohol dehydrogenases, catalytic domain"/>
    <property type="match status" value="1"/>
</dbReference>
<dbReference type="AlphaFoldDB" id="F5RD00"/>
<dbReference type="InterPro" id="IPR047618">
    <property type="entry name" value="QOR-like"/>
</dbReference>
<keyword evidence="1" id="KW-0521">NADP</keyword>
<dbReference type="eggNOG" id="COG0604">
    <property type="taxonomic scope" value="Bacteria"/>
</dbReference>
<evidence type="ECO:0000256" key="2">
    <source>
        <dbReference type="ARBA" id="ARBA00023002"/>
    </source>
</evidence>
<evidence type="ECO:0000256" key="1">
    <source>
        <dbReference type="ARBA" id="ARBA00022857"/>
    </source>
</evidence>
<evidence type="ECO:0000259" key="3">
    <source>
        <dbReference type="SMART" id="SM00829"/>
    </source>
</evidence>
<dbReference type="SMART" id="SM00829">
    <property type="entry name" value="PKS_ER"/>
    <property type="match status" value="1"/>
</dbReference>
<evidence type="ECO:0000313" key="5">
    <source>
        <dbReference type="Proteomes" id="UP000005019"/>
    </source>
</evidence>
<name>F5RD00_METUF</name>
<dbReference type="GO" id="GO:0008270">
    <property type="term" value="F:zinc ion binding"/>
    <property type="evidence" value="ECO:0007669"/>
    <property type="project" value="InterPro"/>
</dbReference>
<gene>
    <name evidence="4" type="ORF">METUNv1_02156</name>
</gene>
<accession>F5RD00</accession>
<dbReference type="CDD" id="cd05286">
    <property type="entry name" value="QOR2"/>
    <property type="match status" value="1"/>
</dbReference>
<dbReference type="GO" id="GO:0003960">
    <property type="term" value="F:quinone reductase (NADPH) activity"/>
    <property type="evidence" value="ECO:0007669"/>
    <property type="project" value="InterPro"/>
</dbReference>